<keyword evidence="3 6" id="KW-0812">Transmembrane</keyword>
<comment type="subcellular location">
    <subcellularLocation>
        <location evidence="1">Cell membrane</location>
        <topology evidence="1">Multi-pass membrane protein</topology>
    </subcellularLocation>
</comment>
<reference evidence="7 8" key="1">
    <citation type="submission" date="2017-10" db="EMBL/GenBank/DDBJ databases">
        <title>Genomics of the genus Arcobacter.</title>
        <authorList>
            <person name="Perez-Cataluna A."/>
            <person name="Figueras M.J."/>
        </authorList>
    </citation>
    <scope>NUCLEOTIDE SEQUENCE [LARGE SCALE GENOMIC DNA]</scope>
    <source>
        <strain evidence="7 8">CECT 9230</strain>
    </source>
</reference>
<keyword evidence="8" id="KW-1185">Reference proteome</keyword>
<evidence type="ECO:0000313" key="8">
    <source>
        <dbReference type="Proteomes" id="UP000252669"/>
    </source>
</evidence>
<dbReference type="Pfam" id="PF03739">
    <property type="entry name" value="LptF_LptG"/>
    <property type="match status" value="1"/>
</dbReference>
<dbReference type="PANTHER" id="PTHR33529">
    <property type="entry name" value="SLR0882 PROTEIN-RELATED"/>
    <property type="match status" value="1"/>
</dbReference>
<dbReference type="RefSeq" id="WP_113892317.1">
    <property type="nucleotide sequence ID" value="NZ_JANJGA010000002.1"/>
</dbReference>
<dbReference type="GO" id="GO:0043190">
    <property type="term" value="C:ATP-binding cassette (ABC) transporter complex"/>
    <property type="evidence" value="ECO:0007669"/>
    <property type="project" value="TreeGrafter"/>
</dbReference>
<evidence type="ECO:0000256" key="6">
    <source>
        <dbReference type="SAM" id="Phobius"/>
    </source>
</evidence>
<evidence type="ECO:0000256" key="3">
    <source>
        <dbReference type="ARBA" id="ARBA00022692"/>
    </source>
</evidence>
<feature type="transmembrane region" description="Helical" evidence="6">
    <location>
        <begin position="315"/>
        <end position="331"/>
    </location>
</feature>
<feature type="transmembrane region" description="Helical" evidence="6">
    <location>
        <begin position="101"/>
        <end position="121"/>
    </location>
</feature>
<evidence type="ECO:0000313" key="7">
    <source>
        <dbReference type="EMBL" id="RBQ30155.1"/>
    </source>
</evidence>
<protein>
    <submittedName>
        <fullName evidence="7">Permease</fullName>
    </submittedName>
</protein>
<dbReference type="Proteomes" id="UP000252669">
    <property type="component" value="Unassembled WGS sequence"/>
</dbReference>
<dbReference type="InterPro" id="IPR005495">
    <property type="entry name" value="LptG/LptF_permease"/>
</dbReference>
<evidence type="ECO:0000256" key="4">
    <source>
        <dbReference type="ARBA" id="ARBA00022989"/>
    </source>
</evidence>
<dbReference type="AlphaFoldDB" id="A0A366MV83"/>
<feature type="transmembrane region" description="Helical" evidence="6">
    <location>
        <begin position="258"/>
        <end position="278"/>
    </location>
</feature>
<comment type="caution">
    <text evidence="7">The sequence shown here is derived from an EMBL/GenBank/DDBJ whole genome shotgun (WGS) entry which is preliminary data.</text>
</comment>
<evidence type="ECO:0000256" key="1">
    <source>
        <dbReference type="ARBA" id="ARBA00004651"/>
    </source>
</evidence>
<gene>
    <name evidence="7" type="ORF">CRU91_00490</name>
</gene>
<accession>A0A366MV83</accession>
<evidence type="ECO:0000256" key="5">
    <source>
        <dbReference type="ARBA" id="ARBA00023136"/>
    </source>
</evidence>
<feature type="transmembrane region" description="Helical" evidence="6">
    <location>
        <begin position="59"/>
        <end position="81"/>
    </location>
</feature>
<dbReference type="GO" id="GO:0015920">
    <property type="term" value="P:lipopolysaccharide transport"/>
    <property type="evidence" value="ECO:0007669"/>
    <property type="project" value="TreeGrafter"/>
</dbReference>
<keyword evidence="4 6" id="KW-1133">Transmembrane helix</keyword>
<name>A0A366MV83_9BACT</name>
<proteinExistence type="predicted"/>
<keyword evidence="5 6" id="KW-0472">Membrane</keyword>
<sequence length="339" mass="39800">MRLNNYLYSQLSLTFFPIFLGLFFITSVVFLVRIASLTSVITMDFFELFQLYSYTMPQIIFYTMPICFFISLAITLSKLSGEYELTVITSFGLNPLKILKIFLPITIIVSLILLVISIGLIPKTKYLTKQFTEVKKKEANFNIKESEFGQKFGDWLIYISSKKDKNYQEVKLFKTEKEQEHFIISKEAILDNDEGNLSFKLIDGKVFVINEKEKEFNQVNYKNMYINDAIASGSIDDFTNSYNYWLENFKDKKDIDDFIFFVLTSFFPLISLFLVITFGYFNPRYEKNRTVAYSIVTVVLYFILVKYIGDKSLHSIYLIPIFWLIASYILYSKTIKTEY</sequence>
<feature type="transmembrane region" description="Helical" evidence="6">
    <location>
        <begin position="290"/>
        <end position="308"/>
    </location>
</feature>
<keyword evidence="2" id="KW-1003">Cell membrane</keyword>
<dbReference type="PANTHER" id="PTHR33529:SF7">
    <property type="entry name" value="LIPOPOLYSACCHARIDE EXPORT SYSTEM PERMEASE PROTEIN LPTF"/>
    <property type="match status" value="1"/>
</dbReference>
<evidence type="ECO:0000256" key="2">
    <source>
        <dbReference type="ARBA" id="ARBA00022475"/>
    </source>
</evidence>
<organism evidence="7 8">
    <name type="scientific">Aliarcobacter vitoriensis</name>
    <dbReference type="NCBI Taxonomy" id="2011099"/>
    <lineage>
        <taxon>Bacteria</taxon>
        <taxon>Pseudomonadati</taxon>
        <taxon>Campylobacterota</taxon>
        <taxon>Epsilonproteobacteria</taxon>
        <taxon>Campylobacterales</taxon>
        <taxon>Arcobacteraceae</taxon>
        <taxon>Aliarcobacter</taxon>
    </lineage>
</organism>
<dbReference type="OrthoDB" id="5372422at2"/>
<feature type="transmembrane region" description="Helical" evidence="6">
    <location>
        <begin position="15"/>
        <end position="38"/>
    </location>
</feature>
<dbReference type="EMBL" id="PDKB01000001">
    <property type="protein sequence ID" value="RBQ30155.1"/>
    <property type="molecule type" value="Genomic_DNA"/>
</dbReference>